<reference evidence="11" key="1">
    <citation type="submission" date="2016-11" db="UniProtKB">
        <authorList>
            <consortium name="WormBaseParasite"/>
        </authorList>
    </citation>
    <scope>IDENTIFICATION</scope>
</reference>
<dbReference type="Proteomes" id="UP000582659">
    <property type="component" value="Unassembled WGS sequence"/>
</dbReference>
<feature type="compositionally biased region" description="Basic residues" evidence="7">
    <location>
        <begin position="315"/>
        <end position="332"/>
    </location>
</feature>
<accession>A0A1I7S6K1</accession>
<gene>
    <name evidence="8" type="ORF">BXYJ_LOCUS10657</name>
</gene>
<dbReference type="EMBL" id="CAJFCV020000005">
    <property type="protein sequence ID" value="CAG9120510.1"/>
    <property type="molecule type" value="Genomic_DNA"/>
</dbReference>
<evidence type="ECO:0000256" key="6">
    <source>
        <dbReference type="ARBA" id="ARBA00023242"/>
    </source>
</evidence>
<proteinExistence type="inferred from homology"/>
<evidence type="ECO:0000313" key="11">
    <source>
        <dbReference type="WBParaSite" id="BXY_0863900.1"/>
    </source>
</evidence>
<name>A0A1I7S6K1_BURXY</name>
<dbReference type="PANTHER" id="PTHR14211">
    <property type="entry name" value="GLIOMA SUPPRESSOR CANDIDATE REGION GENE 2"/>
    <property type="match status" value="1"/>
</dbReference>
<evidence type="ECO:0000313" key="10">
    <source>
        <dbReference type="Proteomes" id="UP000659654"/>
    </source>
</evidence>
<dbReference type="GO" id="GO:0006364">
    <property type="term" value="P:rRNA processing"/>
    <property type="evidence" value="ECO:0007669"/>
    <property type="project" value="TreeGrafter"/>
</dbReference>
<dbReference type="AlphaFoldDB" id="A0A1I7S6K1"/>
<sequence>MVKTRRTIVKKNADAFDLWEKDFTPKEAKKHTEGVNHYLKETRKINHVRKTKYVPSILPAVSAPFAGASYNPSVDNYMEYARKIANEENLEIKNEKWVKNKLKLRNGDSVATVREQIKEEEGGFLSNSDDELTDVEIKEELDDEEKPEVVKKPKNKPKSTKQRKKELERRQEELERLEGKRTKQNEAELLRIKSLIKELKEKLKQHQEDLVERRRKRVLNRLTAKKQLGHGKFEDFKEPVLLPEELNGSLRGLKSTGTSILSERLRSMEKRNLLACKSDKKPKELKHSLKFKVTNKRETTEFLEAEMAKLPKVQPSKHKNKKRRRNQEKKEE</sequence>
<dbReference type="EMBL" id="CAJFDI010000005">
    <property type="protein sequence ID" value="CAD5229777.1"/>
    <property type="molecule type" value="Genomic_DNA"/>
</dbReference>
<protein>
    <recommendedName>
        <fullName evidence="4">Ribosome biogenesis protein NOP53</fullName>
    </recommendedName>
</protein>
<dbReference type="Pfam" id="PF07767">
    <property type="entry name" value="Nop53"/>
    <property type="match status" value="1"/>
</dbReference>
<comment type="similarity">
    <text evidence="3">Belongs to the NOP53 family.</text>
</comment>
<dbReference type="Proteomes" id="UP000095284">
    <property type="component" value="Unplaced"/>
</dbReference>
<dbReference type="Proteomes" id="UP000659654">
    <property type="component" value="Unassembled WGS sequence"/>
</dbReference>
<keyword evidence="5" id="KW-0690">Ribosome biogenesis</keyword>
<dbReference type="GO" id="GO:0008097">
    <property type="term" value="F:5S rRNA binding"/>
    <property type="evidence" value="ECO:0007669"/>
    <property type="project" value="TreeGrafter"/>
</dbReference>
<feature type="region of interest" description="Disordered" evidence="7">
    <location>
        <begin position="307"/>
        <end position="332"/>
    </location>
</feature>
<reference evidence="8" key="2">
    <citation type="submission" date="2020-09" db="EMBL/GenBank/DDBJ databases">
        <authorList>
            <person name="Kikuchi T."/>
        </authorList>
    </citation>
    <scope>NUCLEOTIDE SEQUENCE</scope>
    <source>
        <strain evidence="8">Ka4C1</strain>
    </source>
</reference>
<keyword evidence="10" id="KW-1185">Reference proteome</keyword>
<dbReference type="GO" id="GO:0005730">
    <property type="term" value="C:nucleolus"/>
    <property type="evidence" value="ECO:0007669"/>
    <property type="project" value="UniProtKB-SubCell"/>
</dbReference>
<feature type="compositionally biased region" description="Basic residues" evidence="7">
    <location>
        <begin position="152"/>
        <end position="164"/>
    </location>
</feature>
<evidence type="ECO:0000313" key="8">
    <source>
        <dbReference type="EMBL" id="CAD5229777.1"/>
    </source>
</evidence>
<comment type="subcellular location">
    <subcellularLocation>
        <location evidence="1">Nucleus</location>
        <location evidence="1">Nucleolus</location>
    </subcellularLocation>
    <subcellularLocation>
        <location evidence="2">Nucleus</location>
        <location evidence="2">Nucleoplasm</location>
    </subcellularLocation>
</comment>
<dbReference type="PANTHER" id="PTHR14211:SF7">
    <property type="entry name" value="RIBOSOME BIOGENESIS PROTEIN NOP53"/>
    <property type="match status" value="1"/>
</dbReference>
<dbReference type="eggNOG" id="KOG2823">
    <property type="taxonomic scope" value="Eukaryota"/>
</dbReference>
<dbReference type="OrthoDB" id="5072at2759"/>
<dbReference type="InterPro" id="IPR011687">
    <property type="entry name" value="Nop53/GLTSCR2"/>
</dbReference>
<dbReference type="GO" id="GO:0000027">
    <property type="term" value="P:ribosomal large subunit assembly"/>
    <property type="evidence" value="ECO:0007669"/>
    <property type="project" value="TreeGrafter"/>
</dbReference>
<evidence type="ECO:0000256" key="1">
    <source>
        <dbReference type="ARBA" id="ARBA00004604"/>
    </source>
</evidence>
<dbReference type="GO" id="GO:0005654">
    <property type="term" value="C:nucleoplasm"/>
    <property type="evidence" value="ECO:0007669"/>
    <property type="project" value="UniProtKB-SubCell"/>
</dbReference>
<dbReference type="SMR" id="A0A1I7S6K1"/>
<dbReference type="WBParaSite" id="BXY_0863900.1">
    <property type="protein sequence ID" value="BXY_0863900.1"/>
    <property type="gene ID" value="BXY_0863900"/>
</dbReference>
<evidence type="ECO:0000256" key="7">
    <source>
        <dbReference type="SAM" id="MobiDB-lite"/>
    </source>
</evidence>
<evidence type="ECO:0000256" key="5">
    <source>
        <dbReference type="ARBA" id="ARBA00022517"/>
    </source>
</evidence>
<keyword evidence="6" id="KW-0539">Nucleus</keyword>
<feature type="compositionally biased region" description="Basic and acidic residues" evidence="7">
    <location>
        <begin position="165"/>
        <end position="179"/>
    </location>
</feature>
<evidence type="ECO:0000256" key="3">
    <source>
        <dbReference type="ARBA" id="ARBA00008838"/>
    </source>
</evidence>
<evidence type="ECO:0000313" key="9">
    <source>
        <dbReference type="Proteomes" id="UP000095284"/>
    </source>
</evidence>
<evidence type="ECO:0000256" key="4">
    <source>
        <dbReference type="ARBA" id="ARBA00018339"/>
    </source>
</evidence>
<evidence type="ECO:0000256" key="2">
    <source>
        <dbReference type="ARBA" id="ARBA00004642"/>
    </source>
</evidence>
<feature type="region of interest" description="Disordered" evidence="7">
    <location>
        <begin position="138"/>
        <end position="179"/>
    </location>
</feature>
<organism evidence="9 11">
    <name type="scientific">Bursaphelenchus xylophilus</name>
    <name type="common">Pinewood nematode worm</name>
    <name type="synonym">Aphelenchoides xylophilus</name>
    <dbReference type="NCBI Taxonomy" id="6326"/>
    <lineage>
        <taxon>Eukaryota</taxon>
        <taxon>Metazoa</taxon>
        <taxon>Ecdysozoa</taxon>
        <taxon>Nematoda</taxon>
        <taxon>Chromadorea</taxon>
        <taxon>Rhabditida</taxon>
        <taxon>Tylenchina</taxon>
        <taxon>Tylenchomorpha</taxon>
        <taxon>Aphelenchoidea</taxon>
        <taxon>Aphelenchoididae</taxon>
        <taxon>Bursaphelenchus</taxon>
    </lineage>
</organism>
<dbReference type="PIRSF" id="PIRSF017302">
    <property type="entry name" value="Gltscr2"/>
    <property type="match status" value="1"/>
</dbReference>